<protein>
    <recommendedName>
        <fullName evidence="3">DUF2680 domain-containing protein</fullName>
    </recommendedName>
</protein>
<evidence type="ECO:0008006" key="3">
    <source>
        <dbReference type="Google" id="ProtNLM"/>
    </source>
</evidence>
<evidence type="ECO:0000313" key="2">
    <source>
        <dbReference type="Proteomes" id="UP000178264"/>
    </source>
</evidence>
<dbReference type="AlphaFoldDB" id="A0A1F7VEX6"/>
<dbReference type="EMBL" id="MGER01000003">
    <property type="protein sequence ID" value="OGL89003.1"/>
    <property type="molecule type" value="Genomic_DNA"/>
</dbReference>
<organism evidence="1 2">
    <name type="scientific">Candidatus Uhrbacteria bacterium RIFCSPLOWO2_02_FULL_49_11</name>
    <dbReference type="NCBI Taxonomy" id="1802409"/>
    <lineage>
        <taxon>Bacteria</taxon>
        <taxon>Candidatus Uhriibacteriota</taxon>
    </lineage>
</organism>
<reference evidence="1 2" key="1">
    <citation type="journal article" date="2016" name="Nat. Commun.">
        <title>Thousands of microbial genomes shed light on interconnected biogeochemical processes in an aquifer system.</title>
        <authorList>
            <person name="Anantharaman K."/>
            <person name="Brown C.T."/>
            <person name="Hug L.A."/>
            <person name="Sharon I."/>
            <person name="Castelle C.J."/>
            <person name="Probst A.J."/>
            <person name="Thomas B.C."/>
            <person name="Singh A."/>
            <person name="Wilkins M.J."/>
            <person name="Karaoz U."/>
            <person name="Brodie E.L."/>
            <person name="Williams K.H."/>
            <person name="Hubbard S.S."/>
            <person name="Banfield J.F."/>
        </authorList>
    </citation>
    <scope>NUCLEOTIDE SEQUENCE [LARGE SCALE GENOMIC DNA]</scope>
</reference>
<comment type="caution">
    <text evidence="1">The sequence shown here is derived from an EMBL/GenBank/DDBJ whole genome shotgun (WGS) entry which is preliminary data.</text>
</comment>
<accession>A0A1F7VEX6</accession>
<proteinExistence type="predicted"/>
<name>A0A1F7VEX6_9BACT</name>
<evidence type="ECO:0000313" key="1">
    <source>
        <dbReference type="EMBL" id="OGL89003.1"/>
    </source>
</evidence>
<sequence length="150" mass="16377">MKKKNIMYALVPVIALGMILGVQAVSAHGWFGMMGNATPAEIATRQQSMFQQQADLLEVSVDDVKDAWAQGKTMRELAQEKGITDAQLQEKMKAQRETQMKAHLQALLNQGVITQAQADQRTAWMSQQAANGIKGFGMRGHGGFGFRGGL</sequence>
<dbReference type="Proteomes" id="UP000178264">
    <property type="component" value="Unassembled WGS sequence"/>
</dbReference>
<gene>
    <name evidence="1" type="ORF">A3I42_04720</name>
</gene>